<keyword evidence="3" id="KW-0949">S-adenosyl-L-methionine</keyword>
<dbReference type="RefSeq" id="WP_316781908.1">
    <property type="nucleotide sequence ID" value="NZ_JASMWN010000027.1"/>
</dbReference>
<feature type="domain" description="O-methyltransferase dimerisation" evidence="5">
    <location>
        <begin position="51"/>
        <end position="119"/>
    </location>
</feature>
<name>A0ABU3VKF7_9RHOB</name>
<evidence type="ECO:0000259" key="5">
    <source>
        <dbReference type="Pfam" id="PF08100"/>
    </source>
</evidence>
<dbReference type="PANTHER" id="PTHR43712">
    <property type="entry name" value="PUTATIVE (AFU_ORTHOLOGUE AFUA_4G14580)-RELATED"/>
    <property type="match status" value="1"/>
</dbReference>
<dbReference type="CDD" id="cd02440">
    <property type="entry name" value="AdoMet_MTases"/>
    <property type="match status" value="1"/>
</dbReference>
<dbReference type="GO" id="GO:0032259">
    <property type="term" value="P:methylation"/>
    <property type="evidence" value="ECO:0007669"/>
    <property type="project" value="UniProtKB-KW"/>
</dbReference>
<dbReference type="InterPro" id="IPR029063">
    <property type="entry name" value="SAM-dependent_MTases_sf"/>
</dbReference>
<evidence type="ECO:0000259" key="4">
    <source>
        <dbReference type="Pfam" id="PF00891"/>
    </source>
</evidence>
<dbReference type="EMBL" id="JASMWN010000027">
    <property type="protein sequence ID" value="MDU9006663.1"/>
    <property type="molecule type" value="Genomic_DNA"/>
</dbReference>
<accession>A0ABU3VKF7</accession>
<comment type="caution">
    <text evidence="6">The sequence shown here is derived from an EMBL/GenBank/DDBJ whole genome shotgun (WGS) entry which is preliminary data.</text>
</comment>
<evidence type="ECO:0000256" key="2">
    <source>
        <dbReference type="ARBA" id="ARBA00022679"/>
    </source>
</evidence>
<keyword evidence="2" id="KW-0808">Transferase</keyword>
<organism evidence="6 7">
    <name type="scientific">Sedimentitalea todarodis</name>
    <dbReference type="NCBI Taxonomy" id="1631240"/>
    <lineage>
        <taxon>Bacteria</taxon>
        <taxon>Pseudomonadati</taxon>
        <taxon>Pseudomonadota</taxon>
        <taxon>Alphaproteobacteria</taxon>
        <taxon>Rhodobacterales</taxon>
        <taxon>Paracoccaceae</taxon>
        <taxon>Sedimentitalea</taxon>
    </lineage>
</organism>
<reference evidence="7" key="1">
    <citation type="submission" date="2023-05" db="EMBL/GenBank/DDBJ databases">
        <title>Sedimentitalea sp. nov. JM2-8.</title>
        <authorList>
            <person name="Huang J."/>
        </authorList>
    </citation>
    <scope>NUCLEOTIDE SEQUENCE [LARGE SCALE GENOMIC DNA]</scope>
    <source>
        <strain evidence="7">KHS03</strain>
    </source>
</reference>
<dbReference type="Pfam" id="PF00891">
    <property type="entry name" value="Methyltransf_2"/>
    <property type="match status" value="1"/>
</dbReference>
<dbReference type="GO" id="GO:0008168">
    <property type="term" value="F:methyltransferase activity"/>
    <property type="evidence" value="ECO:0007669"/>
    <property type="project" value="UniProtKB-KW"/>
</dbReference>
<dbReference type="Gene3D" id="3.40.50.150">
    <property type="entry name" value="Vaccinia Virus protein VP39"/>
    <property type="match status" value="1"/>
</dbReference>
<dbReference type="InterPro" id="IPR016461">
    <property type="entry name" value="COMT-like"/>
</dbReference>
<dbReference type="Gene3D" id="1.10.10.10">
    <property type="entry name" value="Winged helix-like DNA-binding domain superfamily/Winged helix DNA-binding domain"/>
    <property type="match status" value="1"/>
</dbReference>
<protein>
    <submittedName>
        <fullName evidence="6">Methyltransferase</fullName>
    </submittedName>
</protein>
<dbReference type="InterPro" id="IPR036388">
    <property type="entry name" value="WH-like_DNA-bd_sf"/>
</dbReference>
<dbReference type="Proteomes" id="UP001255416">
    <property type="component" value="Unassembled WGS sequence"/>
</dbReference>
<keyword evidence="7" id="KW-1185">Reference proteome</keyword>
<dbReference type="PIRSF" id="PIRSF005739">
    <property type="entry name" value="O-mtase"/>
    <property type="match status" value="1"/>
</dbReference>
<dbReference type="InterPro" id="IPR001077">
    <property type="entry name" value="COMT_C"/>
</dbReference>
<dbReference type="InterPro" id="IPR012967">
    <property type="entry name" value="COMT_dimerisation"/>
</dbReference>
<keyword evidence="1 6" id="KW-0489">Methyltransferase</keyword>
<evidence type="ECO:0000256" key="1">
    <source>
        <dbReference type="ARBA" id="ARBA00022603"/>
    </source>
</evidence>
<dbReference type="Pfam" id="PF08100">
    <property type="entry name" value="Dimerisation"/>
    <property type="match status" value="1"/>
</dbReference>
<dbReference type="InterPro" id="IPR036390">
    <property type="entry name" value="WH_DNA-bd_sf"/>
</dbReference>
<dbReference type="SUPFAM" id="SSF53335">
    <property type="entry name" value="S-adenosyl-L-methionine-dependent methyltransferases"/>
    <property type="match status" value="1"/>
</dbReference>
<dbReference type="PROSITE" id="PS51683">
    <property type="entry name" value="SAM_OMT_II"/>
    <property type="match status" value="1"/>
</dbReference>
<evidence type="ECO:0000313" key="6">
    <source>
        <dbReference type="EMBL" id="MDU9006663.1"/>
    </source>
</evidence>
<dbReference type="SUPFAM" id="SSF46785">
    <property type="entry name" value="Winged helix' DNA-binding domain"/>
    <property type="match status" value="1"/>
</dbReference>
<proteinExistence type="predicted"/>
<feature type="domain" description="O-methyltransferase C-terminal" evidence="4">
    <location>
        <begin position="162"/>
        <end position="355"/>
    </location>
</feature>
<dbReference type="PANTHER" id="PTHR43712:SF2">
    <property type="entry name" value="O-METHYLTRANSFERASE CICE"/>
    <property type="match status" value="1"/>
</dbReference>
<evidence type="ECO:0000256" key="3">
    <source>
        <dbReference type="ARBA" id="ARBA00022691"/>
    </source>
</evidence>
<sequence length="377" mass="40888">MLAAGDQTSRVQLSPSVWFARLVARPGFQKWASRLPIGRAVSERDGAEIFDILQGFVKSQVLLALVEMDILQRLLDQPASAEQLSLSSGVPHDRMEGLLKAGVAMRLLKSRRDGRYILARRGAAILGVPGLPQMISHNRAFYADMGDPVSLLRGVSETHLARFWPYVLGKSDEIPHDVAERYSSLMAESQSLVAQDTLRMVNFGGINTLLDIGGGSGAFLKAVLRKYPKMNAMLFDLPEVIPAARANFGQSGLESRVSLRPGSFREQPLPDGADAISLIRVLYDHDDKTVSDLLSKAFAALPVGGRLIVSEPMSGGSRPEPAGDIYFSFYTMAMGTGRVRSARQIADMCEAAGFADIKLPRAPRPYVSSAVTCSKAP</sequence>
<evidence type="ECO:0000313" key="7">
    <source>
        <dbReference type="Proteomes" id="UP001255416"/>
    </source>
</evidence>
<gene>
    <name evidence="6" type="ORF">QO231_22755</name>
</gene>